<dbReference type="Gene3D" id="3.40.30.10">
    <property type="entry name" value="Glutaredoxin"/>
    <property type="match status" value="1"/>
</dbReference>
<dbReference type="GO" id="GO:0008379">
    <property type="term" value="F:thioredoxin peroxidase activity"/>
    <property type="evidence" value="ECO:0007669"/>
    <property type="project" value="InterPro"/>
</dbReference>
<keyword evidence="4 6" id="KW-0676">Redox-active center</keyword>
<dbReference type="GO" id="GO:0034599">
    <property type="term" value="P:cellular response to oxidative stress"/>
    <property type="evidence" value="ECO:0007669"/>
    <property type="project" value="InterPro"/>
</dbReference>
<keyword evidence="9" id="KW-1185">Reference proteome</keyword>
<keyword evidence="3 6" id="KW-0560">Oxidoreductase</keyword>
<name>A0A4Q7UXX9_PSEST</name>
<evidence type="ECO:0000313" key="9">
    <source>
        <dbReference type="Proteomes" id="UP000291591"/>
    </source>
</evidence>
<comment type="function">
    <text evidence="6">Thiol-specific peroxidase that catalyzes the reduction of hydrogen peroxide and organic hydroperoxides to water and alcohols, respectively. Plays a role in cell protection against oxidative stress by detoxifying peroxides.</text>
</comment>
<dbReference type="InterPro" id="IPR013740">
    <property type="entry name" value="Redoxin"/>
</dbReference>
<dbReference type="InterPro" id="IPR036249">
    <property type="entry name" value="Thioredoxin-like_sf"/>
</dbReference>
<comment type="caution">
    <text evidence="8">The sequence shown here is derived from an EMBL/GenBank/DDBJ whole genome shotgun (WGS) entry which is preliminary data.</text>
</comment>
<evidence type="ECO:0000256" key="2">
    <source>
        <dbReference type="ARBA" id="ARBA00022862"/>
    </source>
</evidence>
<dbReference type="InterPro" id="IPR013766">
    <property type="entry name" value="Thioredoxin_domain"/>
</dbReference>
<comment type="similarity">
    <text evidence="6">Belongs to the peroxiredoxin family. Prx5 subfamily.</text>
</comment>
<evidence type="ECO:0000256" key="3">
    <source>
        <dbReference type="ARBA" id="ARBA00023002"/>
    </source>
</evidence>
<dbReference type="Pfam" id="PF08534">
    <property type="entry name" value="Redoxin"/>
    <property type="match status" value="1"/>
</dbReference>
<dbReference type="PANTHER" id="PTHR10430">
    <property type="entry name" value="PEROXIREDOXIN"/>
    <property type="match status" value="1"/>
</dbReference>
<gene>
    <name evidence="8" type="ORF">EV383_2852</name>
</gene>
<dbReference type="PANTHER" id="PTHR10430:SF16">
    <property type="entry name" value="PEROXIREDOXIN-5, MITOCHONDRIAL"/>
    <property type="match status" value="1"/>
</dbReference>
<evidence type="ECO:0000256" key="4">
    <source>
        <dbReference type="ARBA" id="ARBA00023284"/>
    </source>
</evidence>
<dbReference type="OrthoDB" id="9800621at2"/>
<dbReference type="PROSITE" id="PS51352">
    <property type="entry name" value="THIOREDOXIN_2"/>
    <property type="match status" value="1"/>
</dbReference>
<dbReference type="CDD" id="cd03013">
    <property type="entry name" value="PRX5_like"/>
    <property type="match status" value="1"/>
</dbReference>
<dbReference type="SUPFAM" id="SSF52833">
    <property type="entry name" value="Thioredoxin-like"/>
    <property type="match status" value="1"/>
</dbReference>
<dbReference type="RefSeq" id="WP_130290344.1">
    <property type="nucleotide sequence ID" value="NZ_SHKL01000001.1"/>
</dbReference>
<dbReference type="GO" id="GO:0005737">
    <property type="term" value="C:cytoplasm"/>
    <property type="evidence" value="ECO:0007669"/>
    <property type="project" value="TreeGrafter"/>
</dbReference>
<evidence type="ECO:0000256" key="6">
    <source>
        <dbReference type="RuleBase" id="RU366011"/>
    </source>
</evidence>
<reference evidence="8 9" key="1">
    <citation type="submission" date="2019-02" db="EMBL/GenBank/DDBJ databases">
        <title>Sequencing the genomes of 1000 actinobacteria strains.</title>
        <authorList>
            <person name="Klenk H.-P."/>
        </authorList>
    </citation>
    <scope>NUCLEOTIDE SEQUENCE [LARGE SCALE GENOMIC DNA]</scope>
    <source>
        <strain evidence="8 9">DSM 45779</strain>
    </source>
</reference>
<dbReference type="InterPro" id="IPR037944">
    <property type="entry name" value="PRX5-like"/>
</dbReference>
<dbReference type="GO" id="GO:0042744">
    <property type="term" value="P:hydrogen peroxide catabolic process"/>
    <property type="evidence" value="ECO:0007669"/>
    <property type="project" value="TreeGrafter"/>
</dbReference>
<feature type="active site" description="Cysteine sulfenic acid (-SOH) intermediate" evidence="5">
    <location>
        <position position="49"/>
    </location>
</feature>
<accession>A0A4Q7UXX9</accession>
<dbReference type="Proteomes" id="UP000291591">
    <property type="component" value="Unassembled WGS sequence"/>
</dbReference>
<organism evidence="8 9">
    <name type="scientific">Pseudonocardia sediminis</name>
    <dbReference type="NCBI Taxonomy" id="1397368"/>
    <lineage>
        <taxon>Bacteria</taxon>
        <taxon>Bacillati</taxon>
        <taxon>Actinomycetota</taxon>
        <taxon>Actinomycetes</taxon>
        <taxon>Pseudonocardiales</taxon>
        <taxon>Pseudonocardiaceae</taxon>
        <taxon>Pseudonocardia</taxon>
    </lineage>
</organism>
<dbReference type="FunFam" id="3.40.30.10:FF:000020">
    <property type="entry name" value="Peroxiredoxin"/>
    <property type="match status" value="1"/>
</dbReference>
<dbReference type="EC" id="1.11.1.27" evidence="6"/>
<dbReference type="EMBL" id="SHKL01000001">
    <property type="protein sequence ID" value="RZT85964.1"/>
    <property type="molecule type" value="Genomic_DNA"/>
</dbReference>
<proteinExistence type="inferred from homology"/>
<evidence type="ECO:0000256" key="1">
    <source>
        <dbReference type="ARBA" id="ARBA00022559"/>
    </source>
</evidence>
<dbReference type="AlphaFoldDB" id="A0A4Q7UXX9"/>
<evidence type="ECO:0000259" key="7">
    <source>
        <dbReference type="PROSITE" id="PS51352"/>
    </source>
</evidence>
<dbReference type="GO" id="GO:0045454">
    <property type="term" value="P:cell redox homeostasis"/>
    <property type="evidence" value="ECO:0007669"/>
    <property type="project" value="TreeGrafter"/>
</dbReference>
<keyword evidence="2 6" id="KW-0049">Antioxidant</keyword>
<protein>
    <recommendedName>
        <fullName evidence="6">Glutathione-dependent peroxiredoxin</fullName>
        <ecNumber evidence="6">1.11.1.27</ecNumber>
    </recommendedName>
</protein>
<keyword evidence="1 6" id="KW-0575">Peroxidase</keyword>
<feature type="domain" description="Thioredoxin" evidence="7">
    <location>
        <begin position="3"/>
        <end position="161"/>
    </location>
</feature>
<comment type="catalytic activity">
    <reaction evidence="6">
        <text>a hydroperoxide + 2 glutathione = an alcohol + glutathione disulfide + H2O</text>
        <dbReference type="Rhea" id="RHEA:62632"/>
        <dbReference type="ChEBI" id="CHEBI:15377"/>
        <dbReference type="ChEBI" id="CHEBI:30879"/>
        <dbReference type="ChEBI" id="CHEBI:35924"/>
        <dbReference type="ChEBI" id="CHEBI:57925"/>
        <dbReference type="ChEBI" id="CHEBI:58297"/>
        <dbReference type="EC" id="1.11.1.27"/>
    </reaction>
</comment>
<evidence type="ECO:0000256" key="5">
    <source>
        <dbReference type="PIRSR" id="PIRSR637944-1"/>
    </source>
</evidence>
<evidence type="ECO:0000313" key="8">
    <source>
        <dbReference type="EMBL" id="RZT85964.1"/>
    </source>
</evidence>
<sequence length="161" mass="16407">MALSAGDTIPDVTLMTMTADGPTPVQSSSVLGSGTVVLFGVPGAFTPACSDNHLPGYVLRADDLKAKGVDTVACIAVNDAFVMNAWGEARETGDTVLMLADGNADFAKAAGLELDGSGFGLGTRSQRYAAIIKDGVVTEIGVEDVPTNVTVSGVESVLEKL</sequence>